<evidence type="ECO:0000313" key="1">
    <source>
        <dbReference type="EMBL" id="KAF9484405.1"/>
    </source>
</evidence>
<comment type="caution">
    <text evidence="1">The sequence shown here is derived from an EMBL/GenBank/DDBJ whole genome shotgun (WGS) entry which is preliminary data.</text>
</comment>
<organism evidence="1 2">
    <name type="scientific">Pholiota conissans</name>
    <dbReference type="NCBI Taxonomy" id="109636"/>
    <lineage>
        <taxon>Eukaryota</taxon>
        <taxon>Fungi</taxon>
        <taxon>Dikarya</taxon>
        <taxon>Basidiomycota</taxon>
        <taxon>Agaricomycotina</taxon>
        <taxon>Agaricomycetes</taxon>
        <taxon>Agaricomycetidae</taxon>
        <taxon>Agaricales</taxon>
        <taxon>Agaricineae</taxon>
        <taxon>Strophariaceae</taxon>
        <taxon>Pholiota</taxon>
    </lineage>
</organism>
<dbReference type="OrthoDB" id="5946233at2759"/>
<proteinExistence type="predicted"/>
<accession>A0A9P6D5Y0</accession>
<dbReference type="AlphaFoldDB" id="A0A9P6D5Y0"/>
<gene>
    <name evidence="1" type="ORF">BDN70DRAFT_928469</name>
</gene>
<protein>
    <submittedName>
        <fullName evidence="1">Uncharacterized protein</fullName>
    </submittedName>
</protein>
<dbReference type="Proteomes" id="UP000807469">
    <property type="component" value="Unassembled WGS sequence"/>
</dbReference>
<name>A0A9P6D5Y0_9AGAR</name>
<dbReference type="EMBL" id="MU155144">
    <property type="protein sequence ID" value="KAF9484405.1"/>
    <property type="molecule type" value="Genomic_DNA"/>
</dbReference>
<sequence length="97" mass="11329">MSNEAEEYSKLITQLVFFLERNGIIDIVDIFDEGEITRYKPFQQIKVEQEAIEYVRQKFAPWDNPVFQLVPEPFAQYTRCKALYGSMGSPTVNCKNI</sequence>
<keyword evidence="2" id="KW-1185">Reference proteome</keyword>
<evidence type="ECO:0000313" key="2">
    <source>
        <dbReference type="Proteomes" id="UP000807469"/>
    </source>
</evidence>
<reference evidence="1" key="1">
    <citation type="submission" date="2020-11" db="EMBL/GenBank/DDBJ databases">
        <authorList>
            <consortium name="DOE Joint Genome Institute"/>
            <person name="Ahrendt S."/>
            <person name="Riley R."/>
            <person name="Andreopoulos W."/>
            <person name="Labutti K."/>
            <person name="Pangilinan J."/>
            <person name="Ruiz-Duenas F.J."/>
            <person name="Barrasa J.M."/>
            <person name="Sanchez-Garcia M."/>
            <person name="Camarero S."/>
            <person name="Miyauchi S."/>
            <person name="Serrano A."/>
            <person name="Linde D."/>
            <person name="Babiker R."/>
            <person name="Drula E."/>
            <person name="Ayuso-Fernandez I."/>
            <person name="Pacheco R."/>
            <person name="Padilla G."/>
            <person name="Ferreira P."/>
            <person name="Barriuso J."/>
            <person name="Kellner H."/>
            <person name="Castanera R."/>
            <person name="Alfaro M."/>
            <person name="Ramirez L."/>
            <person name="Pisabarro A.G."/>
            <person name="Kuo A."/>
            <person name="Tritt A."/>
            <person name="Lipzen A."/>
            <person name="He G."/>
            <person name="Yan M."/>
            <person name="Ng V."/>
            <person name="Cullen D."/>
            <person name="Martin F."/>
            <person name="Rosso M.-N."/>
            <person name="Henrissat B."/>
            <person name="Hibbett D."/>
            <person name="Martinez A.T."/>
            <person name="Grigoriev I.V."/>
        </authorList>
    </citation>
    <scope>NUCLEOTIDE SEQUENCE</scope>
    <source>
        <strain evidence="1">CIRM-BRFM 674</strain>
    </source>
</reference>